<dbReference type="Gene3D" id="3.10.450.50">
    <property type="match status" value="1"/>
</dbReference>
<dbReference type="Pfam" id="PF12680">
    <property type="entry name" value="SnoaL_2"/>
    <property type="match status" value="1"/>
</dbReference>
<reference evidence="2 3" key="1">
    <citation type="submission" date="2023-06" db="EMBL/GenBank/DDBJ databases">
        <title>Parasedimentitalea psychrophila sp. nov., a psychrophilic bacterium isolated from deep-sea sediment.</title>
        <authorList>
            <person name="Li A."/>
        </authorList>
    </citation>
    <scope>NUCLEOTIDE SEQUENCE [LARGE SCALE GENOMIC DNA]</scope>
    <source>
        <strain evidence="2 3">QS115</strain>
    </source>
</reference>
<dbReference type="SUPFAM" id="SSF54427">
    <property type="entry name" value="NTF2-like"/>
    <property type="match status" value="1"/>
</dbReference>
<sequence length="117" mass="13178">MTYDDLATFSQAWTNKDLDTLMRYIHPDCVYAASVGPEPGQTFRGIDEVRRGFANMLAHDTGKRQEGATVIFGQEAISEWSFTEQSDGQEVDIRGCDIFAFRGGKILKKDAFRKVFS</sequence>
<organism evidence="2 3">
    <name type="scientific">Parasedimentitalea psychrophila</name>
    <dbReference type="NCBI Taxonomy" id="2997337"/>
    <lineage>
        <taxon>Bacteria</taxon>
        <taxon>Pseudomonadati</taxon>
        <taxon>Pseudomonadota</taxon>
        <taxon>Alphaproteobacteria</taxon>
        <taxon>Rhodobacterales</taxon>
        <taxon>Paracoccaceae</taxon>
        <taxon>Parasedimentitalea</taxon>
    </lineage>
</organism>
<gene>
    <name evidence="2" type="ORF">QPJ95_15750</name>
</gene>
<evidence type="ECO:0000313" key="2">
    <source>
        <dbReference type="EMBL" id="WIY24066.1"/>
    </source>
</evidence>
<dbReference type="KEGG" id="ppso:QPJ95_15750"/>
<keyword evidence="3" id="KW-1185">Reference proteome</keyword>
<proteinExistence type="predicted"/>
<accession>A0A9Y2KXY0</accession>
<dbReference type="EMBL" id="CP127247">
    <property type="protein sequence ID" value="WIY24066.1"/>
    <property type="molecule type" value="Genomic_DNA"/>
</dbReference>
<dbReference type="InterPro" id="IPR032710">
    <property type="entry name" value="NTF2-like_dom_sf"/>
</dbReference>
<dbReference type="AlphaFoldDB" id="A0A9Y2KXY0"/>
<evidence type="ECO:0000259" key="1">
    <source>
        <dbReference type="Pfam" id="PF12680"/>
    </source>
</evidence>
<name>A0A9Y2KXY0_9RHOB</name>
<dbReference type="RefSeq" id="WP_270917070.1">
    <property type="nucleotide sequence ID" value="NZ_CP127247.1"/>
</dbReference>
<dbReference type="Proteomes" id="UP001238334">
    <property type="component" value="Chromosome"/>
</dbReference>
<evidence type="ECO:0000313" key="3">
    <source>
        <dbReference type="Proteomes" id="UP001238334"/>
    </source>
</evidence>
<feature type="domain" description="SnoaL-like" evidence="1">
    <location>
        <begin position="8"/>
        <end position="107"/>
    </location>
</feature>
<protein>
    <submittedName>
        <fullName evidence="2">Nuclear transport factor 2 family protein</fullName>
    </submittedName>
</protein>
<dbReference type="InterPro" id="IPR037401">
    <property type="entry name" value="SnoaL-like"/>
</dbReference>